<keyword evidence="1" id="KW-0812">Transmembrane</keyword>
<feature type="transmembrane region" description="Helical" evidence="1">
    <location>
        <begin position="21"/>
        <end position="43"/>
    </location>
</feature>
<dbReference type="OMA" id="ILFWGSK"/>
<dbReference type="PATRIC" id="fig|2287.9.peg.2534"/>
<gene>
    <name evidence="2" type="ORF">SSOP1_2407</name>
</gene>
<feature type="transmembrane region" description="Helical" evidence="1">
    <location>
        <begin position="63"/>
        <end position="85"/>
    </location>
</feature>
<sequence length="173" mass="20179">MMRNKVIIYYIPISLMKNSEYYIWVLVGSIILTIILLSMAPLVPIDEPLVYRASSGVTYNLTIPVGVSFSAFIALIIFIISILLISTFKNDYYNMIIDTSAISFVFLNYLNYYLIWYVWRPQMQMLPFLIEIVYNHAATLQLDIGQIVIVIFLYRLYKRLRKPRSLSGPDEKL</sequence>
<protein>
    <submittedName>
        <fullName evidence="2">Uncharacterized protein</fullName>
    </submittedName>
</protein>
<keyword evidence="1" id="KW-1133">Transmembrane helix</keyword>
<reference evidence="3" key="1">
    <citation type="submission" date="2016-04" db="EMBL/GenBank/DDBJ databases">
        <authorList>
            <person name="Shah S.A."/>
            <person name="Garrett R.A."/>
        </authorList>
    </citation>
    <scope>NUCLEOTIDE SEQUENCE [LARGE SCALE GENOMIC DNA]</scope>
    <source>
        <strain evidence="3">ATCC 35091 / DSM 1616 / JCM 8930 / NBRC 15331 / P1</strain>
    </source>
</reference>
<feature type="transmembrane region" description="Helical" evidence="1">
    <location>
        <begin position="97"/>
        <end position="119"/>
    </location>
</feature>
<dbReference type="AlphaFoldDB" id="A0A157T513"/>
<accession>A0A157T513</accession>
<proteinExistence type="predicted"/>
<evidence type="ECO:0000313" key="2">
    <source>
        <dbReference type="EMBL" id="SAI85961.1"/>
    </source>
</evidence>
<feature type="transmembrane region" description="Helical" evidence="1">
    <location>
        <begin position="139"/>
        <end position="157"/>
    </location>
</feature>
<organism evidence="2 3">
    <name type="scientific">Saccharolobus solfataricus</name>
    <name type="common">Sulfolobus solfataricus</name>
    <dbReference type="NCBI Taxonomy" id="2287"/>
    <lineage>
        <taxon>Archaea</taxon>
        <taxon>Thermoproteota</taxon>
        <taxon>Thermoprotei</taxon>
        <taxon>Sulfolobales</taxon>
        <taxon>Sulfolobaceae</taxon>
        <taxon>Saccharolobus</taxon>
    </lineage>
</organism>
<keyword evidence="1" id="KW-0472">Membrane</keyword>
<evidence type="ECO:0000256" key="1">
    <source>
        <dbReference type="SAM" id="Phobius"/>
    </source>
</evidence>
<evidence type="ECO:0000313" key="3">
    <source>
        <dbReference type="Proteomes" id="UP000076770"/>
    </source>
</evidence>
<name>A0A157T513_SACSO</name>
<dbReference type="Proteomes" id="UP000076770">
    <property type="component" value="Chromosome i"/>
</dbReference>
<dbReference type="EMBL" id="LT549890">
    <property type="protein sequence ID" value="SAI85961.1"/>
    <property type="molecule type" value="Genomic_DNA"/>
</dbReference>